<dbReference type="GO" id="GO:0006900">
    <property type="term" value="P:vesicle budding from membrane"/>
    <property type="evidence" value="ECO:0007669"/>
    <property type="project" value="TreeGrafter"/>
</dbReference>
<dbReference type="InterPro" id="IPR045192">
    <property type="entry name" value="AP180-like"/>
</dbReference>
<dbReference type="GO" id="GO:0005546">
    <property type="term" value="F:phosphatidylinositol-4,5-bisphosphate binding"/>
    <property type="evidence" value="ECO:0007669"/>
    <property type="project" value="TreeGrafter"/>
</dbReference>
<reference evidence="3" key="1">
    <citation type="submission" date="2023-07" db="EMBL/GenBank/DDBJ databases">
        <title>draft genome sequence of fig (Ficus carica).</title>
        <authorList>
            <person name="Takahashi T."/>
            <person name="Nishimura K."/>
        </authorList>
    </citation>
    <scope>NUCLEOTIDE SEQUENCE</scope>
</reference>
<dbReference type="FunFam" id="1.20.58.150:FF:000005">
    <property type="entry name" value="putative clathrin assembly protein At2g25430"/>
    <property type="match status" value="1"/>
</dbReference>
<feature type="region of interest" description="Disordered" evidence="1">
    <location>
        <begin position="137"/>
        <end position="171"/>
    </location>
</feature>
<evidence type="ECO:0000313" key="3">
    <source>
        <dbReference type="EMBL" id="GMN38381.1"/>
    </source>
</evidence>
<dbReference type="GO" id="GO:0032050">
    <property type="term" value="F:clathrin heavy chain binding"/>
    <property type="evidence" value="ECO:0007669"/>
    <property type="project" value="TreeGrafter"/>
</dbReference>
<feature type="compositionally biased region" description="Low complexity" evidence="1">
    <location>
        <begin position="137"/>
        <end position="157"/>
    </location>
</feature>
<comment type="caution">
    <text evidence="3">The sequence shown here is derived from an EMBL/GenBank/DDBJ whole genome shotgun (WGS) entry which is preliminary data.</text>
</comment>
<proteinExistence type="predicted"/>
<dbReference type="AlphaFoldDB" id="A0AA88D116"/>
<evidence type="ECO:0000259" key="2">
    <source>
        <dbReference type="Pfam" id="PF07651"/>
    </source>
</evidence>
<dbReference type="GO" id="GO:0005905">
    <property type="term" value="C:clathrin-coated pit"/>
    <property type="evidence" value="ECO:0007669"/>
    <property type="project" value="TreeGrafter"/>
</dbReference>
<dbReference type="InterPro" id="IPR011417">
    <property type="entry name" value="ANTH_dom"/>
</dbReference>
<keyword evidence="4" id="KW-1185">Reference proteome</keyword>
<dbReference type="GO" id="GO:0030136">
    <property type="term" value="C:clathrin-coated vesicle"/>
    <property type="evidence" value="ECO:0007669"/>
    <property type="project" value="InterPro"/>
</dbReference>
<dbReference type="PANTHER" id="PTHR22951">
    <property type="entry name" value="CLATHRIN ASSEMBLY PROTEIN"/>
    <property type="match status" value="1"/>
</dbReference>
<dbReference type="Gramene" id="FCD_00019319-RA">
    <property type="protein sequence ID" value="FCD_00019319-RA:cds"/>
    <property type="gene ID" value="FCD_00019319"/>
</dbReference>
<dbReference type="GO" id="GO:0000149">
    <property type="term" value="F:SNARE binding"/>
    <property type="evidence" value="ECO:0007669"/>
    <property type="project" value="TreeGrafter"/>
</dbReference>
<feature type="compositionally biased region" description="Acidic residues" evidence="1">
    <location>
        <begin position="159"/>
        <end position="168"/>
    </location>
</feature>
<dbReference type="PANTHER" id="PTHR22951:SF22">
    <property type="entry name" value="ENTH DOMAIN-CONTAINING PROTEIN"/>
    <property type="match status" value="1"/>
</dbReference>
<dbReference type="InterPro" id="IPR014712">
    <property type="entry name" value="ANTH_dom_sf"/>
</dbReference>
<organism evidence="3 4">
    <name type="scientific">Ficus carica</name>
    <name type="common">Common fig</name>
    <dbReference type="NCBI Taxonomy" id="3494"/>
    <lineage>
        <taxon>Eukaryota</taxon>
        <taxon>Viridiplantae</taxon>
        <taxon>Streptophyta</taxon>
        <taxon>Embryophyta</taxon>
        <taxon>Tracheophyta</taxon>
        <taxon>Spermatophyta</taxon>
        <taxon>Magnoliopsida</taxon>
        <taxon>eudicotyledons</taxon>
        <taxon>Gunneridae</taxon>
        <taxon>Pentapetalae</taxon>
        <taxon>rosids</taxon>
        <taxon>fabids</taxon>
        <taxon>Rosales</taxon>
        <taxon>Moraceae</taxon>
        <taxon>Ficeae</taxon>
        <taxon>Ficus</taxon>
    </lineage>
</organism>
<dbReference type="Proteomes" id="UP001187192">
    <property type="component" value="Unassembled WGS sequence"/>
</dbReference>
<evidence type="ECO:0000313" key="4">
    <source>
        <dbReference type="Proteomes" id="UP001187192"/>
    </source>
</evidence>
<evidence type="ECO:0000256" key="1">
    <source>
        <dbReference type="SAM" id="MobiDB-lite"/>
    </source>
</evidence>
<dbReference type="SUPFAM" id="SSF89009">
    <property type="entry name" value="GAT-like domain"/>
    <property type="match status" value="1"/>
</dbReference>
<dbReference type="GO" id="GO:0005545">
    <property type="term" value="F:1-phosphatidylinositol binding"/>
    <property type="evidence" value="ECO:0007669"/>
    <property type="project" value="InterPro"/>
</dbReference>
<dbReference type="GO" id="GO:0048268">
    <property type="term" value="P:clathrin coat assembly"/>
    <property type="evidence" value="ECO:0007669"/>
    <property type="project" value="InterPro"/>
</dbReference>
<dbReference type="Pfam" id="PF07651">
    <property type="entry name" value="ANTH"/>
    <property type="match status" value="1"/>
</dbReference>
<dbReference type="EMBL" id="BTGU01000008">
    <property type="protein sequence ID" value="GMN38381.1"/>
    <property type="molecule type" value="Genomic_DNA"/>
</dbReference>
<accession>A0AA88D116</accession>
<feature type="domain" description="AP180 N-terminal homology (ANTH)" evidence="2">
    <location>
        <begin position="4"/>
        <end position="127"/>
    </location>
</feature>
<dbReference type="GO" id="GO:0072583">
    <property type="term" value="P:clathrin-dependent endocytosis"/>
    <property type="evidence" value="ECO:0007669"/>
    <property type="project" value="InterPro"/>
</dbReference>
<dbReference type="Gene3D" id="1.20.58.150">
    <property type="entry name" value="ANTH domain"/>
    <property type="match status" value="1"/>
</dbReference>
<name>A0AA88D116_FICCA</name>
<sequence length="277" mass="31817">MKEVGRILELLPQLQNLIDRVIECRPVRSPEKSFVVKSAMKSIIRDSFACYDTIRREMVVVLDNLFQLPYSSCVTAFGVYKRAAVQADKLFEFYDWCKEIGLCGFYEYPFIERIPLLQIQALEKFLYGMWQFTDSETSSLSPMGSSLSLSSPRSRSSSVEEEIEEETVDVGTEGVTSRPRRFCIEEEKPLIQLEDENDENSSWETLLEASVNMSPAQYNCGYGYGYGEQRDGKNMTMMLYNPYAVNPFSQPLIMQDYNHGPFNFAYSRGPYDVFPSS</sequence>
<gene>
    <name evidence="3" type="ORF">TIFTF001_007625</name>
</gene>
<protein>
    <recommendedName>
        <fullName evidence="2">AP180 N-terminal homology (ANTH) domain-containing protein</fullName>
    </recommendedName>
</protein>